<reference evidence="3" key="2">
    <citation type="journal article" date="2011" name="Proc. Natl. Acad. Sci. U.S.A.">
        <title>Obligate biotrophy features unraveled by the genomic analysis of rust fungi.</title>
        <authorList>
            <person name="Duplessis S."/>
            <person name="Cuomo C.A."/>
            <person name="Lin Y.-C."/>
            <person name="Aerts A."/>
            <person name="Tisserant E."/>
            <person name="Veneault-Fourrey C."/>
            <person name="Joly D.L."/>
            <person name="Hacquard S."/>
            <person name="Amselem J."/>
            <person name="Cantarel B.L."/>
            <person name="Chiu R."/>
            <person name="Coutinho P.M."/>
            <person name="Feau N."/>
            <person name="Field M."/>
            <person name="Frey P."/>
            <person name="Gelhaye E."/>
            <person name="Goldberg J."/>
            <person name="Grabherr M.G."/>
            <person name="Kodira C.D."/>
            <person name="Kohler A."/>
            <person name="Kuees U."/>
            <person name="Lindquist E.A."/>
            <person name="Lucas S.M."/>
            <person name="Mago R."/>
            <person name="Mauceli E."/>
            <person name="Morin E."/>
            <person name="Murat C."/>
            <person name="Pangilinan J.L."/>
            <person name="Park R."/>
            <person name="Pearson M."/>
            <person name="Quesneville H."/>
            <person name="Rouhier N."/>
            <person name="Sakthikumar S."/>
            <person name="Salamov A.A."/>
            <person name="Schmutz J."/>
            <person name="Selles B."/>
            <person name="Shapiro H."/>
            <person name="Tanguay P."/>
            <person name="Tuskan G.A."/>
            <person name="Henrissat B."/>
            <person name="Van de Peer Y."/>
            <person name="Rouze P."/>
            <person name="Ellis J.G."/>
            <person name="Dodds P.N."/>
            <person name="Schein J.E."/>
            <person name="Zhong S."/>
            <person name="Hamelin R.C."/>
            <person name="Grigoriev I.V."/>
            <person name="Szabo L.J."/>
            <person name="Martin F."/>
        </authorList>
    </citation>
    <scope>NUCLEOTIDE SEQUENCE [LARGE SCALE GENOMIC DNA]</scope>
    <source>
        <strain evidence="3">CRL 75-36-700-3 / race SCCL</strain>
    </source>
</reference>
<sequence length="198" mass="21877">MVQHGVHEPWPSCPNPSRQIHLWLCSQASPCLTIAVMIKIVPKGESGLEFKSRASVVPGAHPLTRTTPPLTEPNSDEPDGSIELRRGFSHVGESLAYVAQPWRYAIHLSYSQLAILQAIERSQSKILAGSHAPTAHDAFVKRKARGLLMKKNLKVYGSDVPRGAPVMQSVRWQPRVTMPSSMALRWLDLEFVSRISGA</sequence>
<evidence type="ECO:0000256" key="1">
    <source>
        <dbReference type="SAM" id="MobiDB-lite"/>
    </source>
</evidence>
<dbReference type="RefSeq" id="XP_003338303.2">
    <property type="nucleotide sequence ID" value="XM_003338255.2"/>
</dbReference>
<feature type="compositionally biased region" description="Low complexity" evidence="1">
    <location>
        <begin position="62"/>
        <end position="73"/>
    </location>
</feature>
<gene>
    <name evidence="2" type="ORF">PGTG_19897</name>
</gene>
<organism evidence="2 3">
    <name type="scientific">Puccinia graminis f. sp. tritici (strain CRL 75-36-700-3 / race SCCL)</name>
    <name type="common">Black stem rust fungus</name>
    <dbReference type="NCBI Taxonomy" id="418459"/>
    <lineage>
        <taxon>Eukaryota</taxon>
        <taxon>Fungi</taxon>
        <taxon>Dikarya</taxon>
        <taxon>Basidiomycota</taxon>
        <taxon>Pucciniomycotina</taxon>
        <taxon>Pucciniomycetes</taxon>
        <taxon>Pucciniales</taxon>
        <taxon>Pucciniaceae</taxon>
        <taxon>Puccinia</taxon>
    </lineage>
</organism>
<protein>
    <submittedName>
        <fullName evidence="2">Uncharacterized protein</fullName>
    </submittedName>
</protein>
<proteinExistence type="predicted"/>
<reference key="1">
    <citation type="submission" date="2007-01" db="EMBL/GenBank/DDBJ databases">
        <title>The Genome Sequence of Puccinia graminis f. sp. tritici Strain CRL 75-36-700-3.</title>
        <authorList>
            <consortium name="The Broad Institute Genome Sequencing Platform"/>
            <person name="Birren B."/>
            <person name="Lander E."/>
            <person name="Galagan J."/>
            <person name="Nusbaum C."/>
            <person name="Devon K."/>
            <person name="Cuomo C."/>
            <person name="Jaffe D."/>
            <person name="Butler J."/>
            <person name="Alvarez P."/>
            <person name="Gnerre S."/>
            <person name="Grabherr M."/>
            <person name="Mauceli E."/>
            <person name="Brockman W."/>
            <person name="Young S."/>
            <person name="LaButti K."/>
            <person name="Sykes S."/>
            <person name="DeCaprio D."/>
            <person name="Crawford M."/>
            <person name="Koehrsen M."/>
            <person name="Engels R."/>
            <person name="Montgomery P."/>
            <person name="Pearson M."/>
            <person name="Howarth C."/>
            <person name="Larson L."/>
            <person name="White J."/>
            <person name="Zeng Q."/>
            <person name="Kodira C."/>
            <person name="Yandava C."/>
            <person name="Alvarado L."/>
            <person name="O'Leary S."/>
            <person name="Szabo L."/>
            <person name="Dean R."/>
            <person name="Schein J."/>
        </authorList>
    </citation>
    <scope>NUCLEOTIDE SEQUENCE</scope>
    <source>
        <strain>CRL 75-36-700-3</strain>
    </source>
</reference>
<dbReference type="GeneID" id="10535414"/>
<name>E3LBF9_PUCGT</name>
<keyword evidence="3" id="KW-1185">Reference proteome</keyword>
<dbReference type="VEuPathDB" id="FungiDB:PGTG_19897"/>
<dbReference type="AlphaFoldDB" id="E3LBF9"/>
<dbReference type="KEGG" id="pgr:PGTG_19897"/>
<dbReference type="InParanoid" id="E3LBF9"/>
<accession>E3LBF9</accession>
<dbReference type="EMBL" id="DS178415">
    <property type="protein sequence ID" value="EFP93884.2"/>
    <property type="molecule type" value="Genomic_DNA"/>
</dbReference>
<dbReference type="HOGENOM" id="CLU_119182_0_0_1"/>
<feature type="region of interest" description="Disordered" evidence="1">
    <location>
        <begin position="59"/>
        <end position="79"/>
    </location>
</feature>
<evidence type="ECO:0000313" key="2">
    <source>
        <dbReference type="EMBL" id="EFP93884.2"/>
    </source>
</evidence>
<evidence type="ECO:0000313" key="3">
    <source>
        <dbReference type="Proteomes" id="UP000008783"/>
    </source>
</evidence>
<dbReference type="Proteomes" id="UP000008783">
    <property type="component" value="Unassembled WGS sequence"/>
</dbReference>